<sequence length="130" mass="15345">MSRQAIDDLGQLQRAVMEILWSRGEATVHQVRDRLDREKELAYTTILTTLQKLERAGWLDHRAEGKSYVYFPTRSREQAGAGSVRRFLRQVFEGNAVAMFQHLIREGDLSDDDLIELRKMIEERRKERRK</sequence>
<dbReference type="AlphaFoldDB" id="A0AAW6TY83"/>
<keyword evidence="6" id="KW-1185">Reference proteome</keyword>
<evidence type="ECO:0000313" key="6">
    <source>
        <dbReference type="Proteomes" id="UP001431776"/>
    </source>
</evidence>
<evidence type="ECO:0000256" key="3">
    <source>
        <dbReference type="ARBA" id="ARBA00023125"/>
    </source>
</evidence>
<dbReference type="InterPro" id="IPR036388">
    <property type="entry name" value="WH-like_DNA-bd_sf"/>
</dbReference>
<dbReference type="Proteomes" id="UP001431776">
    <property type="component" value="Unassembled WGS sequence"/>
</dbReference>
<evidence type="ECO:0000256" key="4">
    <source>
        <dbReference type="ARBA" id="ARBA00023163"/>
    </source>
</evidence>
<comment type="similarity">
    <text evidence="1">Belongs to the BlaI transcriptional regulatory family.</text>
</comment>
<reference evidence="5" key="1">
    <citation type="submission" date="2023-05" db="EMBL/GenBank/DDBJ databases">
        <title>Anaerotaeda fermentans gen. nov., sp. nov., a novel anaerobic planctomycete of the new family within the order Sedimentisphaerales isolated from Taman Peninsula, Russia.</title>
        <authorList>
            <person name="Khomyakova M.A."/>
            <person name="Merkel A.Y."/>
            <person name="Slobodkin A.I."/>
        </authorList>
    </citation>
    <scope>NUCLEOTIDE SEQUENCE</scope>
    <source>
        <strain evidence="5">M17dextr</strain>
    </source>
</reference>
<dbReference type="GO" id="GO:0003677">
    <property type="term" value="F:DNA binding"/>
    <property type="evidence" value="ECO:0007669"/>
    <property type="project" value="UniProtKB-KW"/>
</dbReference>
<keyword evidence="3" id="KW-0238">DNA-binding</keyword>
<evidence type="ECO:0000313" key="5">
    <source>
        <dbReference type="EMBL" id="MDI6447973.1"/>
    </source>
</evidence>
<evidence type="ECO:0000256" key="1">
    <source>
        <dbReference type="ARBA" id="ARBA00011046"/>
    </source>
</evidence>
<dbReference type="GO" id="GO:0045892">
    <property type="term" value="P:negative regulation of DNA-templated transcription"/>
    <property type="evidence" value="ECO:0007669"/>
    <property type="project" value="InterPro"/>
</dbReference>
<dbReference type="Pfam" id="PF03965">
    <property type="entry name" value="Penicillinase_R"/>
    <property type="match status" value="1"/>
</dbReference>
<dbReference type="InterPro" id="IPR005650">
    <property type="entry name" value="BlaI_family"/>
</dbReference>
<dbReference type="SUPFAM" id="SSF46785">
    <property type="entry name" value="Winged helix' DNA-binding domain"/>
    <property type="match status" value="1"/>
</dbReference>
<dbReference type="EMBL" id="JASCXX010000002">
    <property type="protein sequence ID" value="MDI6447973.1"/>
    <property type="molecule type" value="Genomic_DNA"/>
</dbReference>
<dbReference type="InterPro" id="IPR036390">
    <property type="entry name" value="WH_DNA-bd_sf"/>
</dbReference>
<accession>A0AAW6TY83</accession>
<gene>
    <name evidence="5" type="ORF">QJ522_02860</name>
</gene>
<dbReference type="PIRSF" id="PIRSF019455">
    <property type="entry name" value="CopR_AtkY"/>
    <property type="match status" value="1"/>
</dbReference>
<keyword evidence="4" id="KW-0804">Transcription</keyword>
<protein>
    <submittedName>
        <fullName evidence="5">BlaI/MecI/CopY family transcriptional regulator</fullName>
    </submittedName>
</protein>
<comment type="caution">
    <text evidence="5">The sequence shown here is derived from an EMBL/GenBank/DDBJ whole genome shotgun (WGS) entry which is preliminary data.</text>
</comment>
<name>A0AAW6TY83_9BACT</name>
<keyword evidence="2" id="KW-0805">Transcription regulation</keyword>
<proteinExistence type="inferred from homology"/>
<organism evidence="5 6">
    <name type="scientific">Anaerobaca lacustris</name>
    <dbReference type="NCBI Taxonomy" id="3044600"/>
    <lineage>
        <taxon>Bacteria</taxon>
        <taxon>Pseudomonadati</taxon>
        <taxon>Planctomycetota</taxon>
        <taxon>Phycisphaerae</taxon>
        <taxon>Sedimentisphaerales</taxon>
        <taxon>Anaerobacaceae</taxon>
        <taxon>Anaerobaca</taxon>
    </lineage>
</organism>
<dbReference type="RefSeq" id="WP_349243384.1">
    <property type="nucleotide sequence ID" value="NZ_JASCXX010000002.1"/>
</dbReference>
<dbReference type="Gene3D" id="1.10.10.10">
    <property type="entry name" value="Winged helix-like DNA-binding domain superfamily/Winged helix DNA-binding domain"/>
    <property type="match status" value="1"/>
</dbReference>
<dbReference type="Gene3D" id="1.10.4040.10">
    <property type="entry name" value="Penicillinase repressor domain"/>
    <property type="match status" value="1"/>
</dbReference>
<evidence type="ECO:0000256" key="2">
    <source>
        <dbReference type="ARBA" id="ARBA00023015"/>
    </source>
</evidence>